<dbReference type="InterPro" id="IPR036890">
    <property type="entry name" value="HATPase_C_sf"/>
</dbReference>
<evidence type="ECO:0000256" key="1">
    <source>
        <dbReference type="ARBA" id="ARBA00000085"/>
    </source>
</evidence>
<dbReference type="InterPro" id="IPR035965">
    <property type="entry name" value="PAS-like_dom_sf"/>
</dbReference>
<evidence type="ECO:0000256" key="8">
    <source>
        <dbReference type="ARBA" id="ARBA00023012"/>
    </source>
</evidence>
<keyword evidence="9" id="KW-1133">Transmembrane helix</keyword>
<dbReference type="CDD" id="cd00075">
    <property type="entry name" value="HATPase"/>
    <property type="match status" value="1"/>
</dbReference>
<keyword evidence="5" id="KW-0547">Nucleotide-binding</keyword>
<dbReference type="Pfam" id="PF02518">
    <property type="entry name" value="HATPase_c"/>
    <property type="match status" value="1"/>
</dbReference>
<feature type="transmembrane region" description="Helical" evidence="9">
    <location>
        <begin position="15"/>
        <end position="34"/>
    </location>
</feature>
<proteinExistence type="predicted"/>
<dbReference type="Gene3D" id="3.30.450.20">
    <property type="entry name" value="PAS domain"/>
    <property type="match status" value="1"/>
</dbReference>
<dbReference type="InterPro" id="IPR000014">
    <property type="entry name" value="PAS"/>
</dbReference>
<dbReference type="PROSITE" id="PS50109">
    <property type="entry name" value="HIS_KIN"/>
    <property type="match status" value="1"/>
</dbReference>
<dbReference type="SUPFAM" id="SSF47384">
    <property type="entry name" value="Homodimeric domain of signal transducing histidine kinase"/>
    <property type="match status" value="1"/>
</dbReference>
<dbReference type="InterPro" id="IPR003661">
    <property type="entry name" value="HisK_dim/P_dom"/>
</dbReference>
<dbReference type="InterPro" id="IPR036097">
    <property type="entry name" value="HisK_dim/P_sf"/>
</dbReference>
<keyword evidence="9" id="KW-0812">Transmembrane</keyword>
<dbReference type="InterPro" id="IPR005467">
    <property type="entry name" value="His_kinase_dom"/>
</dbReference>
<dbReference type="PANTHER" id="PTHR43065:SF10">
    <property type="entry name" value="PEROXIDE STRESS-ACTIVATED HISTIDINE KINASE MAK3"/>
    <property type="match status" value="1"/>
</dbReference>
<dbReference type="SUPFAM" id="SSF55785">
    <property type="entry name" value="PYP-like sensor domain (PAS domain)"/>
    <property type="match status" value="1"/>
</dbReference>
<gene>
    <name evidence="11" type="ORF">L284_22370</name>
</gene>
<evidence type="ECO:0000256" key="2">
    <source>
        <dbReference type="ARBA" id="ARBA00012438"/>
    </source>
</evidence>
<dbReference type="EC" id="2.7.13.3" evidence="2"/>
<keyword evidence="7" id="KW-0067">ATP-binding</keyword>
<dbReference type="RefSeq" id="WP_021236137.1">
    <property type="nucleotide sequence ID" value="NZ_ATHL01000153.1"/>
</dbReference>
<feature type="transmembrane region" description="Helical" evidence="9">
    <location>
        <begin position="90"/>
        <end position="111"/>
    </location>
</feature>
<dbReference type="Proteomes" id="UP000015527">
    <property type="component" value="Unassembled WGS sequence"/>
</dbReference>
<dbReference type="GO" id="GO:0000155">
    <property type="term" value="F:phosphorelay sensor kinase activity"/>
    <property type="evidence" value="ECO:0007669"/>
    <property type="project" value="InterPro"/>
</dbReference>
<name>T0GUF2_9SPHN</name>
<evidence type="ECO:0000256" key="6">
    <source>
        <dbReference type="ARBA" id="ARBA00022777"/>
    </source>
</evidence>
<keyword evidence="3" id="KW-0597">Phosphoprotein</keyword>
<evidence type="ECO:0000256" key="3">
    <source>
        <dbReference type="ARBA" id="ARBA00022553"/>
    </source>
</evidence>
<dbReference type="Gene3D" id="1.10.287.130">
    <property type="match status" value="1"/>
</dbReference>
<organism evidence="11 12">
    <name type="scientific">Novosphingobium lindaniclasticum LE124</name>
    <dbReference type="NCBI Taxonomy" id="1096930"/>
    <lineage>
        <taxon>Bacteria</taxon>
        <taxon>Pseudomonadati</taxon>
        <taxon>Pseudomonadota</taxon>
        <taxon>Alphaproteobacteria</taxon>
        <taxon>Sphingomonadales</taxon>
        <taxon>Sphingomonadaceae</taxon>
        <taxon>Novosphingobium</taxon>
    </lineage>
</organism>
<evidence type="ECO:0000256" key="7">
    <source>
        <dbReference type="ARBA" id="ARBA00022840"/>
    </source>
</evidence>
<keyword evidence="4" id="KW-0808">Transferase</keyword>
<dbReference type="AlphaFoldDB" id="T0GUF2"/>
<keyword evidence="9" id="KW-0472">Membrane</keyword>
<evidence type="ECO:0000256" key="9">
    <source>
        <dbReference type="SAM" id="Phobius"/>
    </source>
</evidence>
<dbReference type="SMART" id="SM00387">
    <property type="entry name" value="HATPase_c"/>
    <property type="match status" value="1"/>
</dbReference>
<dbReference type="GO" id="GO:0005524">
    <property type="term" value="F:ATP binding"/>
    <property type="evidence" value="ECO:0007669"/>
    <property type="project" value="UniProtKB-KW"/>
</dbReference>
<dbReference type="eggNOG" id="COG4191">
    <property type="taxonomic scope" value="Bacteria"/>
</dbReference>
<dbReference type="SUPFAM" id="SSF55874">
    <property type="entry name" value="ATPase domain of HSP90 chaperone/DNA topoisomerase II/histidine kinase"/>
    <property type="match status" value="1"/>
</dbReference>
<dbReference type="EMBL" id="ATHL01000153">
    <property type="protein sequence ID" value="EQB07606.1"/>
    <property type="molecule type" value="Genomic_DNA"/>
</dbReference>
<keyword evidence="8" id="KW-0902">Two-component regulatory system</keyword>
<dbReference type="PRINTS" id="PR00344">
    <property type="entry name" value="BCTRLSENSOR"/>
</dbReference>
<keyword evidence="6" id="KW-0418">Kinase</keyword>
<dbReference type="PATRIC" id="fig|1096930.3.peg.4400"/>
<sequence>MSGLVQALRQNPARLLGFLSALAIIVCVTVADLLTPPDIELAPLYVLALIAAGLTGASECCIWGLTLFSVCGTLLRLTGIGDASFSLANAYSVGVAVLTLSATAAVIGHMARASGRRLSEIGYRRLFEDLAVAVIEIDLTGVKRRIDELSQQGIHDLRCHFASRPGSALHLKQSVPITNANDTARRLSGMSAEVRFRSLADLCPDEEVFIALLVAMAHGEAAFSAEAELVTPSQERIPVLIALNVPVGGDFSRVTISIMDVRLHRQLETALQRTRRELSDALRSASLAEVGAAIAHEMGQPLSAISGFLRAAKRNLNQVPPDLSACRQTIGNMECAIDRATNVVRQMRKAIGVPTADPDEFVFDEIVTDALQFIEGEADGPRVRVSVSQGAEGVKIMGDRALLQQVLVNLARNAAQAARQKEQPDPCVTVRTTFDGQNICLEVEDNGAGFTEVARRGAFASFLTANRMGLGLGLAICRSAVELHGGNISISRTDVTGSLLLVKLPAAQPS</sequence>
<dbReference type="Gene3D" id="3.30.565.10">
    <property type="entry name" value="Histidine kinase-like ATPase, C-terminal domain"/>
    <property type="match status" value="1"/>
</dbReference>
<dbReference type="InterPro" id="IPR003594">
    <property type="entry name" value="HATPase_dom"/>
</dbReference>
<evidence type="ECO:0000313" key="11">
    <source>
        <dbReference type="EMBL" id="EQB07606.1"/>
    </source>
</evidence>
<dbReference type="CDD" id="cd00082">
    <property type="entry name" value="HisKA"/>
    <property type="match status" value="1"/>
</dbReference>
<dbReference type="CDD" id="cd00130">
    <property type="entry name" value="PAS"/>
    <property type="match status" value="1"/>
</dbReference>
<evidence type="ECO:0000256" key="4">
    <source>
        <dbReference type="ARBA" id="ARBA00022679"/>
    </source>
</evidence>
<reference evidence="11 12" key="1">
    <citation type="journal article" date="2013" name="Genome Announc.">
        <title>Genome Sequence of Novosphingobium lindaniclasticum LE124T, Isolated from a Hexachlorocyclohexane Dumpsite.</title>
        <authorList>
            <person name="Saxena A."/>
            <person name="Nayyar N."/>
            <person name="Sangwan N."/>
            <person name="Kumari R."/>
            <person name="Khurana J.P."/>
            <person name="Lal R."/>
        </authorList>
    </citation>
    <scope>NUCLEOTIDE SEQUENCE [LARGE SCALE GENOMIC DNA]</scope>
    <source>
        <strain evidence="11 12">LE124</strain>
    </source>
</reference>
<comment type="catalytic activity">
    <reaction evidence="1">
        <text>ATP + protein L-histidine = ADP + protein N-phospho-L-histidine.</text>
        <dbReference type="EC" id="2.7.13.3"/>
    </reaction>
</comment>
<evidence type="ECO:0000313" key="12">
    <source>
        <dbReference type="Proteomes" id="UP000015527"/>
    </source>
</evidence>
<evidence type="ECO:0000256" key="5">
    <source>
        <dbReference type="ARBA" id="ARBA00022741"/>
    </source>
</evidence>
<accession>T0GUF2</accession>
<dbReference type="InterPro" id="IPR004358">
    <property type="entry name" value="Sig_transdc_His_kin-like_C"/>
</dbReference>
<dbReference type="PANTHER" id="PTHR43065">
    <property type="entry name" value="SENSOR HISTIDINE KINASE"/>
    <property type="match status" value="1"/>
</dbReference>
<dbReference type="OrthoDB" id="9789238at2"/>
<protein>
    <recommendedName>
        <fullName evidence="2">histidine kinase</fullName>
        <ecNumber evidence="2">2.7.13.3</ecNumber>
    </recommendedName>
</protein>
<keyword evidence="12" id="KW-1185">Reference proteome</keyword>
<evidence type="ECO:0000259" key="10">
    <source>
        <dbReference type="PROSITE" id="PS50109"/>
    </source>
</evidence>
<feature type="transmembrane region" description="Helical" evidence="9">
    <location>
        <begin position="46"/>
        <end position="70"/>
    </location>
</feature>
<feature type="domain" description="Histidine kinase" evidence="10">
    <location>
        <begin position="293"/>
        <end position="508"/>
    </location>
</feature>
<comment type="caution">
    <text evidence="11">The sequence shown here is derived from an EMBL/GenBank/DDBJ whole genome shotgun (WGS) entry which is preliminary data.</text>
</comment>